<feature type="region of interest" description="Disordered" evidence="12">
    <location>
        <begin position="603"/>
        <end position="782"/>
    </location>
</feature>
<dbReference type="InterPro" id="IPR038765">
    <property type="entry name" value="Papain-like_cys_pep_sf"/>
</dbReference>
<keyword evidence="15" id="KW-1185">Reference proteome</keyword>
<dbReference type="InterPro" id="IPR005078">
    <property type="entry name" value="Peptidase_C54"/>
</dbReference>
<evidence type="ECO:0000313" key="15">
    <source>
        <dbReference type="Proteomes" id="UP000623467"/>
    </source>
</evidence>
<dbReference type="Pfam" id="PF03416">
    <property type="entry name" value="Peptidase_C54"/>
    <property type="match status" value="1"/>
</dbReference>
<keyword evidence="8" id="KW-0653">Protein transport</keyword>
<evidence type="ECO:0000256" key="6">
    <source>
        <dbReference type="ARBA" id="ARBA00022801"/>
    </source>
</evidence>
<protein>
    <recommendedName>
        <fullName evidence="11">Cysteine protease</fullName>
        <ecNumber evidence="11">3.4.22.-</ecNumber>
    </recommendedName>
</protein>
<dbReference type="GO" id="GO:0004197">
    <property type="term" value="F:cysteine-type endopeptidase activity"/>
    <property type="evidence" value="ECO:0007669"/>
    <property type="project" value="TreeGrafter"/>
</dbReference>
<keyword evidence="9" id="KW-0072">Autophagy</keyword>
<evidence type="ECO:0000256" key="4">
    <source>
        <dbReference type="ARBA" id="ARBA00022490"/>
    </source>
</evidence>
<dbReference type="PANTHER" id="PTHR22624">
    <property type="entry name" value="CYSTEINE PROTEASE ATG4"/>
    <property type="match status" value="1"/>
</dbReference>
<feature type="region of interest" description="Disordered" evidence="12">
    <location>
        <begin position="295"/>
        <end position="328"/>
    </location>
</feature>
<feature type="compositionally biased region" description="Low complexity" evidence="12">
    <location>
        <begin position="414"/>
        <end position="435"/>
    </location>
</feature>
<dbReference type="GO" id="GO:0019786">
    <property type="term" value="F:protein-phosphatidylethanolamide deconjugating activity"/>
    <property type="evidence" value="ECO:0007669"/>
    <property type="project" value="InterPro"/>
</dbReference>
<comment type="function">
    <text evidence="11">Required for selective autophagic degradation of the nucleus (nucleophagy) as well as for mitophagy which contributes to regulate mitochondrial quantity and quality by eliminating the mitochondria to a basal level to fulfill cellular energy requirements and preventing excess ROS production.</text>
</comment>
<dbReference type="GO" id="GO:0000407">
    <property type="term" value="C:phagophore assembly site"/>
    <property type="evidence" value="ECO:0007669"/>
    <property type="project" value="UniProtKB-SubCell"/>
</dbReference>
<feature type="compositionally biased region" description="Pro residues" evidence="12">
    <location>
        <begin position="198"/>
        <end position="207"/>
    </location>
</feature>
<feature type="compositionally biased region" description="Acidic residues" evidence="12">
    <location>
        <begin position="689"/>
        <end position="716"/>
    </location>
</feature>
<feature type="region of interest" description="Disordered" evidence="12">
    <location>
        <begin position="496"/>
        <end position="525"/>
    </location>
</feature>
<comment type="caution">
    <text evidence="14">The sequence shown here is derived from an EMBL/GenBank/DDBJ whole genome shotgun (WGS) entry which is preliminary data.</text>
</comment>
<evidence type="ECO:0000256" key="11">
    <source>
        <dbReference type="RuleBase" id="RU363115"/>
    </source>
</evidence>
<dbReference type="GO" id="GO:0015031">
    <property type="term" value="P:protein transport"/>
    <property type="evidence" value="ECO:0007669"/>
    <property type="project" value="UniProtKB-KW"/>
</dbReference>
<sequence length="857" mass="92319">MAGPGAQPRHLPFWDTPLLREFAVLENGCGERGMGLGVYSWVVLEHPPAVWGGIRLFWSLGALEECEERLSIFLGNERDMRGARAGGQWCVFGMVSPAFLDALRQFPNFRMARKYGGAGSELFSRTVNVRANWGRWGHYGRRGRAHPYFQADWSAARFFGPGGLAGRRREQVPTFLENGERGQGGGAGVQPRNLPSTLPRPLPSHPPIGPRTLYTPVSFHGSSTRPRRPFGVHRMALAGKAAGKDVGDVVWAEMLVDAFPPCGLGVSVATDGTLYQNEVFAASHSPSSFGPIPLSAASSVSSSHGHGSSSSHRGSSRGKDKESKGKEKRWGDRPVLLLLGIRLGLDGVNPIYYETVKRLYTFPQSVGIAGGRPSSSYYFVGVQGDGLFYLDPHHSRPAVPLRPFVGEGMGIPRSPGHAASPSSSSHGYASPSSSHGHGHAHAHERRSLSPEAAYARGGSMSPESASGSSFARGGSMSPELVNAHGHEDELVVVRPSHPSRTSSHTHASHDGGERERHPAGGPMGNVEEGYYARAYTAAEMRTFHCERVRKMPMSGLDPSMLLGFVCRDEAEWVDLRRRIKEDEPPTWPGADDDDDMLESISDPEEEADVGVDDGEVSTTSHAASSASHATSSASHVPASTNSGARSSEVDTEEDSVAPVTPLPNARFDLEPPTKSMSKGGAHTIGEAYAELEGEGEGEESFVDASEEMDDIEDDWVDPVPPPPPVPKKSASSSKDKDKEKEQERSGKSKTKGKSKEGDARAGAQRALSVPRVGGGWRGRDGADIAKGARTEHDSVAASSRGGCQCRCWRGRAADAHRAGARWRADAERGRFFVISFGLLSRVRPYIFYLIHTLLDVH</sequence>
<dbReference type="GO" id="GO:0016485">
    <property type="term" value="P:protein processing"/>
    <property type="evidence" value="ECO:0007669"/>
    <property type="project" value="TreeGrafter"/>
</dbReference>
<keyword evidence="6 11" id="KW-0378">Hydrolase</keyword>
<feature type="domain" description="Peptidase C54 catalytic" evidence="13">
    <location>
        <begin position="226"/>
        <end position="577"/>
    </location>
</feature>
<feature type="compositionally biased region" description="Basic and acidic residues" evidence="12">
    <location>
        <begin position="733"/>
        <end position="746"/>
    </location>
</feature>
<comment type="catalytic activity">
    <reaction evidence="10">
        <text>[protein]-C-terminal L-amino acid-glycyl-phosphatidylethanolamide + H2O = [protein]-C-terminal L-amino acid-glycine + a 1,2-diacyl-sn-glycero-3-phosphoethanolamine</text>
        <dbReference type="Rhea" id="RHEA:67548"/>
        <dbReference type="Rhea" id="RHEA-COMP:17323"/>
        <dbReference type="Rhea" id="RHEA-COMP:17324"/>
        <dbReference type="ChEBI" id="CHEBI:15377"/>
        <dbReference type="ChEBI" id="CHEBI:64612"/>
        <dbReference type="ChEBI" id="CHEBI:172940"/>
        <dbReference type="ChEBI" id="CHEBI:172941"/>
    </reaction>
    <physiologicalReaction direction="left-to-right" evidence="10">
        <dbReference type="Rhea" id="RHEA:67549"/>
    </physiologicalReaction>
</comment>
<reference evidence="14" key="1">
    <citation type="submission" date="2020-05" db="EMBL/GenBank/DDBJ databases">
        <title>Mycena genomes resolve the evolution of fungal bioluminescence.</title>
        <authorList>
            <person name="Tsai I.J."/>
        </authorList>
    </citation>
    <scope>NUCLEOTIDE SEQUENCE</scope>
    <source>
        <strain evidence="14">160909Yilan</strain>
    </source>
</reference>
<feature type="compositionally biased region" description="Low complexity" evidence="12">
    <location>
        <begin position="616"/>
        <end position="635"/>
    </location>
</feature>
<feature type="compositionally biased region" description="Low complexity" evidence="12">
    <location>
        <begin position="457"/>
        <end position="477"/>
    </location>
</feature>
<feature type="region of interest" description="Disordered" evidence="12">
    <location>
        <begin position="409"/>
        <end position="481"/>
    </location>
</feature>
<dbReference type="OrthoDB" id="2960936at2759"/>
<feature type="region of interest" description="Disordered" evidence="12">
    <location>
        <begin position="177"/>
        <end position="207"/>
    </location>
</feature>
<dbReference type="EMBL" id="JACAZH010000107">
    <property type="protein sequence ID" value="KAF7325374.1"/>
    <property type="molecule type" value="Genomic_DNA"/>
</dbReference>
<dbReference type="PANTHER" id="PTHR22624:SF49">
    <property type="entry name" value="CYSTEINE PROTEASE"/>
    <property type="match status" value="1"/>
</dbReference>
<proteinExistence type="inferred from homology"/>
<evidence type="ECO:0000256" key="7">
    <source>
        <dbReference type="ARBA" id="ARBA00022807"/>
    </source>
</evidence>
<dbReference type="GO" id="GO:0035973">
    <property type="term" value="P:aggrephagy"/>
    <property type="evidence" value="ECO:0007669"/>
    <property type="project" value="TreeGrafter"/>
</dbReference>
<keyword evidence="5 11" id="KW-0645">Protease</keyword>
<evidence type="ECO:0000256" key="3">
    <source>
        <dbReference type="ARBA" id="ARBA00022448"/>
    </source>
</evidence>
<dbReference type="GO" id="GO:0000423">
    <property type="term" value="P:mitophagy"/>
    <property type="evidence" value="ECO:0007669"/>
    <property type="project" value="TreeGrafter"/>
</dbReference>
<name>A0A8H6WTN9_9AGAR</name>
<gene>
    <name evidence="14" type="ORF">MSAN_02514700</name>
</gene>
<keyword evidence="7" id="KW-0788">Thiol protease</keyword>
<keyword evidence="3" id="KW-0813">Transport</keyword>
<evidence type="ECO:0000256" key="12">
    <source>
        <dbReference type="SAM" id="MobiDB-lite"/>
    </source>
</evidence>
<evidence type="ECO:0000256" key="9">
    <source>
        <dbReference type="ARBA" id="ARBA00023006"/>
    </source>
</evidence>
<feature type="compositionally biased region" description="Low complexity" evidence="12">
    <location>
        <begin position="496"/>
        <end position="505"/>
    </location>
</feature>
<keyword evidence="11" id="KW-0539">Nucleus</keyword>
<comment type="similarity">
    <text evidence="2 11">Belongs to the peptidase C54 family.</text>
</comment>
<evidence type="ECO:0000256" key="2">
    <source>
        <dbReference type="ARBA" id="ARBA00010958"/>
    </source>
</evidence>
<feature type="compositionally biased region" description="Basic and acidic residues" evidence="12">
    <location>
        <begin position="507"/>
        <end position="518"/>
    </location>
</feature>
<feature type="compositionally biased region" description="Acidic residues" evidence="12">
    <location>
        <begin position="603"/>
        <end position="615"/>
    </location>
</feature>
<feature type="compositionally biased region" description="Low complexity" evidence="12">
    <location>
        <begin position="295"/>
        <end position="313"/>
    </location>
</feature>
<evidence type="ECO:0000256" key="5">
    <source>
        <dbReference type="ARBA" id="ARBA00022670"/>
    </source>
</evidence>
<keyword evidence="4 11" id="KW-0963">Cytoplasm</keyword>
<dbReference type="Proteomes" id="UP000623467">
    <property type="component" value="Unassembled WGS sequence"/>
</dbReference>
<dbReference type="GO" id="GO:0005634">
    <property type="term" value="C:nucleus"/>
    <property type="evidence" value="ECO:0007669"/>
    <property type="project" value="UniProtKB-SubCell"/>
</dbReference>
<dbReference type="GO" id="GO:0000045">
    <property type="term" value="P:autophagosome assembly"/>
    <property type="evidence" value="ECO:0007669"/>
    <property type="project" value="TreeGrafter"/>
</dbReference>
<dbReference type="AlphaFoldDB" id="A0A8H6WTN9"/>
<evidence type="ECO:0000256" key="1">
    <source>
        <dbReference type="ARBA" id="ARBA00004329"/>
    </source>
</evidence>
<dbReference type="GO" id="GO:0034727">
    <property type="term" value="P:piecemeal microautophagy of the nucleus"/>
    <property type="evidence" value="ECO:0007669"/>
    <property type="project" value="TreeGrafter"/>
</dbReference>
<evidence type="ECO:0000313" key="14">
    <source>
        <dbReference type="EMBL" id="KAF7325374.1"/>
    </source>
</evidence>
<dbReference type="EC" id="3.4.22.-" evidence="11"/>
<evidence type="ECO:0000259" key="13">
    <source>
        <dbReference type="Pfam" id="PF03416"/>
    </source>
</evidence>
<organism evidence="14 15">
    <name type="scientific">Mycena sanguinolenta</name>
    <dbReference type="NCBI Taxonomy" id="230812"/>
    <lineage>
        <taxon>Eukaryota</taxon>
        <taxon>Fungi</taxon>
        <taxon>Dikarya</taxon>
        <taxon>Basidiomycota</taxon>
        <taxon>Agaricomycotina</taxon>
        <taxon>Agaricomycetes</taxon>
        <taxon>Agaricomycetidae</taxon>
        <taxon>Agaricales</taxon>
        <taxon>Marasmiineae</taxon>
        <taxon>Mycenaceae</taxon>
        <taxon>Mycena</taxon>
    </lineage>
</organism>
<feature type="compositionally biased region" description="Basic and acidic residues" evidence="12">
    <location>
        <begin position="317"/>
        <end position="328"/>
    </location>
</feature>
<evidence type="ECO:0000256" key="8">
    <source>
        <dbReference type="ARBA" id="ARBA00022927"/>
    </source>
</evidence>
<comment type="subcellular location">
    <subcellularLocation>
        <location evidence="11">Nucleus</location>
    </subcellularLocation>
    <subcellularLocation>
        <location evidence="11">Cytoplasm</location>
    </subcellularLocation>
    <subcellularLocation>
        <location evidence="1">Preautophagosomal structure</location>
    </subcellularLocation>
</comment>
<evidence type="ECO:0000256" key="10">
    <source>
        <dbReference type="ARBA" id="ARBA00029362"/>
    </source>
</evidence>
<dbReference type="InterPro" id="IPR046792">
    <property type="entry name" value="Peptidase_C54_cat"/>
</dbReference>
<dbReference type="SUPFAM" id="SSF54001">
    <property type="entry name" value="Cysteine proteinases"/>
    <property type="match status" value="2"/>
</dbReference>
<accession>A0A8H6WTN9</accession>